<dbReference type="Proteomes" id="UP000295151">
    <property type="component" value="Unassembled WGS sequence"/>
</dbReference>
<evidence type="ECO:0000313" key="2">
    <source>
        <dbReference type="EMBL" id="TDU89849.1"/>
    </source>
</evidence>
<dbReference type="EMBL" id="SOCE01000001">
    <property type="protein sequence ID" value="TDU89849.1"/>
    <property type="molecule type" value="Genomic_DNA"/>
</dbReference>
<dbReference type="InterPro" id="IPR050765">
    <property type="entry name" value="Riboflavin_Biosynth_HTPR"/>
</dbReference>
<dbReference type="Gene3D" id="3.40.430.10">
    <property type="entry name" value="Dihydrofolate Reductase, subunit A"/>
    <property type="match status" value="1"/>
</dbReference>
<dbReference type="OrthoDB" id="3471498at2"/>
<name>A0A4R7TDJ4_9ACTN</name>
<dbReference type="AlphaFoldDB" id="A0A4R7TDJ4"/>
<keyword evidence="3" id="KW-1185">Reference proteome</keyword>
<dbReference type="RefSeq" id="WP_133979862.1">
    <property type="nucleotide sequence ID" value="NZ_SOCE01000001.1"/>
</dbReference>
<feature type="domain" description="Bacterial bifunctional deaminase-reductase C-terminal" evidence="1">
    <location>
        <begin position="13"/>
        <end position="183"/>
    </location>
</feature>
<evidence type="ECO:0000313" key="3">
    <source>
        <dbReference type="Proteomes" id="UP000295151"/>
    </source>
</evidence>
<reference evidence="2 3" key="1">
    <citation type="submission" date="2019-03" db="EMBL/GenBank/DDBJ databases">
        <title>Genomic Encyclopedia of Type Strains, Phase III (KMG-III): the genomes of soil and plant-associated and newly described type strains.</title>
        <authorList>
            <person name="Whitman W."/>
        </authorList>
    </citation>
    <scope>NUCLEOTIDE SEQUENCE [LARGE SCALE GENOMIC DNA]</scope>
    <source>
        <strain evidence="2 3">VKM Ac-2575</strain>
    </source>
</reference>
<dbReference type="SUPFAM" id="SSF53597">
    <property type="entry name" value="Dihydrofolate reductase-like"/>
    <property type="match status" value="1"/>
</dbReference>
<evidence type="ECO:0000259" key="1">
    <source>
        <dbReference type="Pfam" id="PF01872"/>
    </source>
</evidence>
<comment type="caution">
    <text evidence="2">The sequence shown here is derived from an EMBL/GenBank/DDBJ whole genome shotgun (WGS) entry which is preliminary data.</text>
</comment>
<proteinExistence type="predicted"/>
<organism evidence="2 3">
    <name type="scientific">Kribbella voronezhensis</name>
    <dbReference type="NCBI Taxonomy" id="2512212"/>
    <lineage>
        <taxon>Bacteria</taxon>
        <taxon>Bacillati</taxon>
        <taxon>Actinomycetota</taxon>
        <taxon>Actinomycetes</taxon>
        <taxon>Propionibacteriales</taxon>
        <taxon>Kribbellaceae</taxon>
        <taxon>Kribbella</taxon>
    </lineage>
</organism>
<dbReference type="PANTHER" id="PTHR38011">
    <property type="entry name" value="DIHYDROFOLATE REDUCTASE FAMILY PROTEIN (AFU_ORTHOLOGUE AFUA_8G06820)"/>
    <property type="match status" value="1"/>
</dbReference>
<accession>A0A4R7TDJ4</accession>
<dbReference type="GO" id="GO:0008703">
    <property type="term" value="F:5-amino-6-(5-phosphoribosylamino)uracil reductase activity"/>
    <property type="evidence" value="ECO:0007669"/>
    <property type="project" value="InterPro"/>
</dbReference>
<protein>
    <submittedName>
        <fullName evidence="2">Dihydrofolate reductase</fullName>
    </submittedName>
</protein>
<dbReference type="GO" id="GO:0009231">
    <property type="term" value="P:riboflavin biosynthetic process"/>
    <property type="evidence" value="ECO:0007669"/>
    <property type="project" value="InterPro"/>
</dbReference>
<dbReference type="InterPro" id="IPR024072">
    <property type="entry name" value="DHFR-like_dom_sf"/>
</dbReference>
<sequence>MAQDDGGTGQGQRKVVAAYFVSLDGVAEAADRFLTGWDDEVDARGSELIADQDTIILGRRTYDEWVGFWPTSDVEPFASFINAAPKFVATSTPLESEWANSSVIEGDLVEFVKDLKSQPGGDIGIHGSISVTQTLLAAGLVDELQLVVVPTIAPPAGQKKLLDNLPPIKLETVNSAVSSSGYVLSTYRVVH</sequence>
<gene>
    <name evidence="2" type="ORF">EV138_3426</name>
</gene>
<dbReference type="InterPro" id="IPR002734">
    <property type="entry name" value="RibDG_C"/>
</dbReference>
<dbReference type="Pfam" id="PF01872">
    <property type="entry name" value="RibD_C"/>
    <property type="match status" value="1"/>
</dbReference>
<dbReference type="PANTHER" id="PTHR38011:SF11">
    <property type="entry name" value="2,5-DIAMINO-6-RIBOSYLAMINO-4(3H)-PYRIMIDINONE 5'-PHOSPHATE REDUCTASE"/>
    <property type="match status" value="1"/>
</dbReference>